<dbReference type="EMBL" id="LAZR01002445">
    <property type="protein sequence ID" value="KKN29953.1"/>
    <property type="molecule type" value="Genomic_DNA"/>
</dbReference>
<evidence type="ECO:0000313" key="1">
    <source>
        <dbReference type="EMBL" id="KKN29953.1"/>
    </source>
</evidence>
<organism evidence="1">
    <name type="scientific">marine sediment metagenome</name>
    <dbReference type="NCBI Taxonomy" id="412755"/>
    <lineage>
        <taxon>unclassified sequences</taxon>
        <taxon>metagenomes</taxon>
        <taxon>ecological metagenomes</taxon>
    </lineage>
</organism>
<sequence>MDTNPRSHTFNPLIETNIRRLLQASLFTDEQRERVRKELKLAHDRKERLPISLSDVHVFQIIDGLRLLREKFHDTENMIGHNIYQKTPYNFLSDIKAEVHAFYLSDPDPKKDRAKRKMFNALYWLVLVPTIDIFREYSHEDALYNIDAVITSAIDYVKESDVASTEDDAFIARVLLGRDLEKRFAIRNIAAKIFKLRSKTKKRRKKRK</sequence>
<proteinExistence type="predicted"/>
<dbReference type="AlphaFoldDB" id="A0A0F9SL23"/>
<name>A0A0F9SL23_9ZZZZ</name>
<comment type="caution">
    <text evidence="1">The sequence shown here is derived from an EMBL/GenBank/DDBJ whole genome shotgun (WGS) entry which is preliminary data.</text>
</comment>
<reference evidence="1" key="1">
    <citation type="journal article" date="2015" name="Nature">
        <title>Complex archaea that bridge the gap between prokaryotes and eukaryotes.</title>
        <authorList>
            <person name="Spang A."/>
            <person name="Saw J.H."/>
            <person name="Jorgensen S.L."/>
            <person name="Zaremba-Niedzwiedzka K."/>
            <person name="Martijn J."/>
            <person name="Lind A.E."/>
            <person name="van Eijk R."/>
            <person name="Schleper C."/>
            <person name="Guy L."/>
            <person name="Ettema T.J."/>
        </authorList>
    </citation>
    <scope>NUCLEOTIDE SEQUENCE</scope>
</reference>
<accession>A0A0F9SL23</accession>
<gene>
    <name evidence="1" type="ORF">LCGC14_0838720</name>
</gene>
<protein>
    <submittedName>
        <fullName evidence="1">Uncharacterized protein</fullName>
    </submittedName>
</protein>